<dbReference type="Proteomes" id="UP001177260">
    <property type="component" value="Unassembled WGS sequence"/>
</dbReference>
<accession>A0ACC3B8M9</accession>
<keyword evidence="1" id="KW-0645">Protease</keyword>
<protein>
    <submittedName>
        <fullName evidence="1">Cysteine protease atg4</fullName>
    </submittedName>
</protein>
<sequence>MNNVDIGRCGKRIVQYLWDPEPRNDEDPDAVIWCLGTAYSPGQENASPQPKSSLNRPNQSKSSNPDTAHGWPEGFLQDFESRIWMTYRSNFTPIPKVDSPDAKPGMTLSVRLRSQLMEPEGFTCDTGWGCMIRSGQSLLANTLLILLLGRDWRRGKGTDEEVQLLRLFADHPDAPLSIHRFVEHGAQSCGKYPGQWFGPSATAKCIEYAFSRPQQHLNRRTKKQNRFLSDRCEDLKLKVYVSNENSDIHEDSLLKVARATSGTFQPTLILVGTRLGIDHITPVYWEALKASLQLPQSVGIAGADVSPVASGRPAASHYFVGVQGSNFFYLDPHSTRPAIPHHEIQVPYSSEETDTYHSRRLRRIHITDMDPSMLIGFLVQNEEDWQDLKGRAASVQGKPIVRVLEGTKPDLYQGRQEALDEVESLDEAE</sequence>
<name>A0ACC3B8M9_9EURO</name>
<gene>
    <name evidence="1" type="primary">ATG4</name>
    <name evidence="1" type="ORF">N8T08_002794</name>
</gene>
<reference evidence="1 2" key="1">
    <citation type="journal article" date="2023" name="ACS Omega">
        <title>Identification of the Neoaspergillic Acid Biosynthesis Gene Cluster by Establishing an In Vitro CRISPR-Ribonucleoprotein Genetic System in Aspergillus melleus.</title>
        <authorList>
            <person name="Yuan B."/>
            <person name="Grau M.F."/>
            <person name="Murata R.M."/>
            <person name="Torok T."/>
            <person name="Venkateswaran K."/>
            <person name="Stajich J.E."/>
            <person name="Wang C.C.C."/>
        </authorList>
    </citation>
    <scope>NUCLEOTIDE SEQUENCE [LARGE SCALE GENOMIC DNA]</scope>
    <source>
        <strain evidence="1 2">IMV 1140</strain>
    </source>
</reference>
<dbReference type="EMBL" id="JAOPJF010000016">
    <property type="protein sequence ID" value="KAK1146721.1"/>
    <property type="molecule type" value="Genomic_DNA"/>
</dbReference>
<evidence type="ECO:0000313" key="1">
    <source>
        <dbReference type="EMBL" id="KAK1146721.1"/>
    </source>
</evidence>
<comment type="caution">
    <text evidence="1">The sequence shown here is derived from an EMBL/GenBank/DDBJ whole genome shotgun (WGS) entry which is preliminary data.</text>
</comment>
<evidence type="ECO:0000313" key="2">
    <source>
        <dbReference type="Proteomes" id="UP001177260"/>
    </source>
</evidence>
<keyword evidence="1" id="KW-0378">Hydrolase</keyword>
<proteinExistence type="predicted"/>
<keyword evidence="2" id="KW-1185">Reference proteome</keyword>
<organism evidence="1 2">
    <name type="scientific">Aspergillus melleus</name>
    <dbReference type="NCBI Taxonomy" id="138277"/>
    <lineage>
        <taxon>Eukaryota</taxon>
        <taxon>Fungi</taxon>
        <taxon>Dikarya</taxon>
        <taxon>Ascomycota</taxon>
        <taxon>Pezizomycotina</taxon>
        <taxon>Eurotiomycetes</taxon>
        <taxon>Eurotiomycetidae</taxon>
        <taxon>Eurotiales</taxon>
        <taxon>Aspergillaceae</taxon>
        <taxon>Aspergillus</taxon>
        <taxon>Aspergillus subgen. Circumdati</taxon>
    </lineage>
</organism>